<sequence>MFKSSSIIKILVALILVVQCCQSFEFEQMNGFNNWNTLGNSNSQITTSVVLGRSQNAYFRFNTDDNDNQDTVNLQVVIDSDGEAEKANVYISYEGKADDDDIEVSGSSTPFNFTVCFNETFYMTIDMDNSLFSGDINFKITSQNNTNCQIKDDGTRNGSAQITINSVAILLVALVSMLFFQF</sequence>
<feature type="chain" id="PRO_5007592872" evidence="2">
    <location>
        <begin position="24"/>
        <end position="182"/>
    </location>
</feature>
<keyword evidence="1" id="KW-1133">Transmembrane helix</keyword>
<keyword evidence="4" id="KW-1185">Reference proteome</keyword>
<evidence type="ECO:0000313" key="4">
    <source>
        <dbReference type="Proteomes" id="UP000076078"/>
    </source>
</evidence>
<feature type="transmembrane region" description="Helical" evidence="1">
    <location>
        <begin position="162"/>
        <end position="180"/>
    </location>
</feature>
<evidence type="ECO:0000256" key="1">
    <source>
        <dbReference type="SAM" id="Phobius"/>
    </source>
</evidence>
<dbReference type="AlphaFoldDB" id="A0A151Z5Z7"/>
<gene>
    <name evidence="3" type="ORF">DLAC_10040</name>
</gene>
<protein>
    <submittedName>
        <fullName evidence="3">Uncharacterized protein</fullName>
    </submittedName>
</protein>
<dbReference type="InParanoid" id="A0A151Z5Z7"/>
<proteinExistence type="predicted"/>
<keyword evidence="2" id="KW-0732">Signal</keyword>
<keyword evidence="1" id="KW-0472">Membrane</keyword>
<reference evidence="3 4" key="1">
    <citation type="submission" date="2015-12" db="EMBL/GenBank/DDBJ databases">
        <title>Dictyostelia acquired genes for synthesis and detection of signals that induce cell-type specialization by lateral gene transfer from prokaryotes.</title>
        <authorList>
            <person name="Gloeckner G."/>
            <person name="Schaap P."/>
        </authorList>
    </citation>
    <scope>NUCLEOTIDE SEQUENCE [LARGE SCALE GENOMIC DNA]</scope>
    <source>
        <strain evidence="3 4">TK</strain>
    </source>
</reference>
<evidence type="ECO:0000313" key="3">
    <source>
        <dbReference type="EMBL" id="KYQ89379.1"/>
    </source>
</evidence>
<feature type="signal peptide" evidence="2">
    <location>
        <begin position="1"/>
        <end position="23"/>
    </location>
</feature>
<organism evidence="3 4">
    <name type="scientific">Tieghemostelium lacteum</name>
    <name type="common">Slime mold</name>
    <name type="synonym">Dictyostelium lacteum</name>
    <dbReference type="NCBI Taxonomy" id="361077"/>
    <lineage>
        <taxon>Eukaryota</taxon>
        <taxon>Amoebozoa</taxon>
        <taxon>Evosea</taxon>
        <taxon>Eumycetozoa</taxon>
        <taxon>Dictyostelia</taxon>
        <taxon>Dictyosteliales</taxon>
        <taxon>Raperosteliaceae</taxon>
        <taxon>Tieghemostelium</taxon>
    </lineage>
</organism>
<dbReference type="FunCoup" id="A0A151Z5Z7">
    <property type="interactions" value="424"/>
</dbReference>
<name>A0A151Z5Z7_TIELA</name>
<evidence type="ECO:0000256" key="2">
    <source>
        <dbReference type="SAM" id="SignalP"/>
    </source>
</evidence>
<comment type="caution">
    <text evidence="3">The sequence shown here is derived from an EMBL/GenBank/DDBJ whole genome shotgun (WGS) entry which is preliminary data.</text>
</comment>
<dbReference type="EMBL" id="LODT01000041">
    <property type="protein sequence ID" value="KYQ89379.1"/>
    <property type="molecule type" value="Genomic_DNA"/>
</dbReference>
<dbReference type="Proteomes" id="UP000076078">
    <property type="component" value="Unassembled WGS sequence"/>
</dbReference>
<accession>A0A151Z5Z7</accession>
<keyword evidence="1" id="KW-0812">Transmembrane</keyword>